<feature type="domain" description="HTH cro/C1-type" evidence="1">
    <location>
        <begin position="27"/>
        <end position="74"/>
    </location>
</feature>
<organism evidence="2 3">
    <name type="scientific">SAR86 cluster bacterium</name>
    <dbReference type="NCBI Taxonomy" id="2030880"/>
    <lineage>
        <taxon>Bacteria</taxon>
        <taxon>Pseudomonadati</taxon>
        <taxon>Pseudomonadota</taxon>
        <taxon>Gammaproteobacteria</taxon>
        <taxon>SAR86 cluster</taxon>
    </lineage>
</organism>
<accession>A0A2A5B6T0</accession>
<evidence type="ECO:0000259" key="1">
    <source>
        <dbReference type="PROSITE" id="PS50943"/>
    </source>
</evidence>
<dbReference type="PRINTS" id="PR00364">
    <property type="entry name" value="DISEASERSIST"/>
</dbReference>
<evidence type="ECO:0000313" key="2">
    <source>
        <dbReference type="EMBL" id="PCJ27060.1"/>
    </source>
</evidence>
<dbReference type="Gene3D" id="3.40.50.300">
    <property type="entry name" value="P-loop containing nucleotide triphosphate hydrolases"/>
    <property type="match status" value="1"/>
</dbReference>
<gene>
    <name evidence="2" type="ORF">COA96_03865</name>
</gene>
<dbReference type="EMBL" id="NVVJ01000008">
    <property type="protein sequence ID" value="PCJ27060.1"/>
    <property type="molecule type" value="Genomic_DNA"/>
</dbReference>
<dbReference type="InterPro" id="IPR001387">
    <property type="entry name" value="Cro/C1-type_HTH"/>
</dbReference>
<protein>
    <recommendedName>
        <fullName evidence="1">HTH cro/C1-type domain-containing protein</fullName>
    </recommendedName>
</protein>
<comment type="caution">
    <text evidence="2">The sequence shown here is derived from an EMBL/GenBank/DDBJ whole genome shotgun (WGS) entry which is preliminary data.</text>
</comment>
<name>A0A2A5B6T0_9GAMM</name>
<dbReference type="SUPFAM" id="SSF48452">
    <property type="entry name" value="TPR-like"/>
    <property type="match status" value="2"/>
</dbReference>
<dbReference type="InterPro" id="IPR027417">
    <property type="entry name" value="P-loop_NTPase"/>
</dbReference>
<dbReference type="Proteomes" id="UP000218327">
    <property type="component" value="Unassembled WGS sequence"/>
</dbReference>
<dbReference type="InterPro" id="IPR011990">
    <property type="entry name" value="TPR-like_helical_dom_sf"/>
</dbReference>
<proteinExistence type="predicted"/>
<dbReference type="Gene3D" id="1.25.40.10">
    <property type="entry name" value="Tetratricopeptide repeat domain"/>
    <property type="match status" value="1"/>
</dbReference>
<evidence type="ECO:0000313" key="3">
    <source>
        <dbReference type="Proteomes" id="UP000218327"/>
    </source>
</evidence>
<dbReference type="PROSITE" id="PS50943">
    <property type="entry name" value="HTH_CROC1"/>
    <property type="match status" value="1"/>
</dbReference>
<dbReference type="CDD" id="cd00093">
    <property type="entry name" value="HTH_XRE"/>
    <property type="match status" value="1"/>
</dbReference>
<dbReference type="AlphaFoldDB" id="A0A2A5B6T0"/>
<dbReference type="SUPFAM" id="SSF52540">
    <property type="entry name" value="P-loop containing nucleoside triphosphate hydrolases"/>
    <property type="match status" value="1"/>
</dbReference>
<reference evidence="3" key="1">
    <citation type="submission" date="2017-08" db="EMBL/GenBank/DDBJ databases">
        <title>A dynamic microbial community with high functional redundancy inhabits the cold, oxic subseafloor aquifer.</title>
        <authorList>
            <person name="Tully B.J."/>
            <person name="Wheat C.G."/>
            <person name="Glazer B.T."/>
            <person name="Huber J.A."/>
        </authorList>
    </citation>
    <scope>NUCLEOTIDE SEQUENCE [LARGE SCALE GENOMIC DNA]</scope>
</reference>
<sequence>MQKHPRLAKKLSLLYSSCVKPSIKSNADLAKALGISRQAISKWIHGSETQVGDCIPSTQVQIVSALFDIQPHWFTLSIDEFELKLHHKLEFNTNGHHTGPDQLSVSLLPITNVQIFGRDHELNLLDHAWMESTNNVVEVIAFGGVGKSTLINSWLSRLDKYNYLGAKRVYAWSFYWQGSGVEIKSSGDYFIEHALEWFGDEDPVQGTPWAKATRLANLIRKSRTLLILDGLEPIQYPPGEYQGRIENPAVALLVRELASDNNGLCVITSRISVTDLIAFQDGRVESIDLNHLNTAAGIEVLKNLGVKGEDSEFSCAVEEYAGHPLCLSLLAGYLNVVHGGDIAKYRELDSLVESQDFGAQAKKLVRVYLKWFQNSHEIALLYMLGLFDRAVTLEDIKILSSKEPIAKLTQELSHLTVAQWGYAVKKLQDANLISVNRRDDGVLIDCHPLIRDFLADYLKREEPKVWIQGNSLIFRHLQSIAVENPANMAEFEPLFRAVIHGARAKLYEESFQLYFERIKNRYCMLTGGSHHTDQICIKAFFNRLWADPVDDLSEEAKFHLLSSAATNLMSLGKIDEAIDPSEKSINWFVKQEKWLEATMTAGPFVSMLIAAGSLKRAIALLSELEECVSNTNNMAIQAMSFNFQAYAYYLNGENDKARALFEQAEAILTLSDPGAPVIFPTVSSYYCKFLLETGEVEKALLRLLKTFAWRESKSWQVAVDTTSLYASDVLVLGLTFLELGDLKNAEKQLNKQVELFRSADEWLYLPTGLNARAKFFIETCKYQEANQDLEEAMMISQRTDARFSQWETCIYFAALNLKQKNYGLAESYLVTADGIPDMNSYRFRNSEIAQLKSRLALALNH</sequence>